<keyword evidence="7" id="KW-0472">Membrane</keyword>
<accession>A0A1H9BCA6</accession>
<name>A0A1H9BCA6_9SPIR</name>
<keyword evidence="4" id="KW-0808">Transferase</keyword>
<dbReference type="SUPFAM" id="SSF52172">
    <property type="entry name" value="CheY-like"/>
    <property type="match status" value="2"/>
</dbReference>
<feature type="transmembrane region" description="Helical" evidence="7">
    <location>
        <begin position="312"/>
        <end position="334"/>
    </location>
</feature>
<feature type="modified residue" description="4-aspartylphosphate" evidence="6">
    <location>
        <position position="652"/>
    </location>
</feature>
<dbReference type="CDD" id="cd17546">
    <property type="entry name" value="REC_hyHK_CKI1_RcsC-like"/>
    <property type="match status" value="2"/>
</dbReference>
<dbReference type="EC" id="2.7.13.3" evidence="2"/>
<feature type="domain" description="Histidine kinase" evidence="8">
    <location>
        <begin position="360"/>
        <end position="584"/>
    </location>
</feature>
<dbReference type="RefSeq" id="WP_074640798.1">
    <property type="nucleotide sequence ID" value="NZ_FOFU01000001.1"/>
</dbReference>
<evidence type="ECO:0000259" key="9">
    <source>
        <dbReference type="PROSITE" id="PS50110"/>
    </source>
</evidence>
<evidence type="ECO:0000256" key="5">
    <source>
        <dbReference type="ARBA" id="ARBA00022777"/>
    </source>
</evidence>
<dbReference type="InterPro" id="IPR036890">
    <property type="entry name" value="HATPase_C_sf"/>
</dbReference>
<dbReference type="PROSITE" id="PS50109">
    <property type="entry name" value="HIS_KIN"/>
    <property type="match status" value="1"/>
</dbReference>
<evidence type="ECO:0000256" key="1">
    <source>
        <dbReference type="ARBA" id="ARBA00000085"/>
    </source>
</evidence>
<evidence type="ECO:0000256" key="2">
    <source>
        <dbReference type="ARBA" id="ARBA00012438"/>
    </source>
</evidence>
<evidence type="ECO:0000313" key="11">
    <source>
        <dbReference type="Proteomes" id="UP000182360"/>
    </source>
</evidence>
<organism evidence="10 11">
    <name type="scientific">Treponema bryantii</name>
    <dbReference type="NCBI Taxonomy" id="163"/>
    <lineage>
        <taxon>Bacteria</taxon>
        <taxon>Pseudomonadati</taxon>
        <taxon>Spirochaetota</taxon>
        <taxon>Spirochaetia</taxon>
        <taxon>Spirochaetales</taxon>
        <taxon>Treponemataceae</taxon>
        <taxon>Treponema</taxon>
    </lineage>
</organism>
<dbReference type="Gene3D" id="1.10.287.130">
    <property type="match status" value="1"/>
</dbReference>
<dbReference type="SMART" id="SM00387">
    <property type="entry name" value="HATPase_c"/>
    <property type="match status" value="1"/>
</dbReference>
<dbReference type="FunFam" id="3.30.565.10:FF:000006">
    <property type="entry name" value="Sensor histidine kinase WalK"/>
    <property type="match status" value="1"/>
</dbReference>
<dbReference type="Gene3D" id="3.40.50.2300">
    <property type="match status" value="2"/>
</dbReference>
<reference evidence="10 11" key="1">
    <citation type="submission" date="2016-10" db="EMBL/GenBank/DDBJ databases">
        <authorList>
            <person name="de Groot N.N."/>
        </authorList>
    </citation>
    <scope>NUCLEOTIDE SEQUENCE [LARGE SCALE GENOMIC DNA]</scope>
    <source>
        <strain evidence="10 11">B25</strain>
    </source>
</reference>
<dbReference type="SMART" id="SM00388">
    <property type="entry name" value="HisKA"/>
    <property type="match status" value="1"/>
</dbReference>
<dbReference type="AlphaFoldDB" id="A0A1H9BCA6"/>
<dbReference type="PROSITE" id="PS50110">
    <property type="entry name" value="RESPONSE_REGULATORY"/>
    <property type="match status" value="2"/>
</dbReference>
<dbReference type="Pfam" id="PF00512">
    <property type="entry name" value="HisKA"/>
    <property type="match status" value="1"/>
</dbReference>
<dbReference type="Gene3D" id="3.30.565.10">
    <property type="entry name" value="Histidine kinase-like ATPase, C-terminal domain"/>
    <property type="match status" value="1"/>
</dbReference>
<evidence type="ECO:0000256" key="6">
    <source>
        <dbReference type="PROSITE-ProRule" id="PRU00169"/>
    </source>
</evidence>
<keyword evidence="11" id="KW-1185">Reference proteome</keyword>
<evidence type="ECO:0000259" key="8">
    <source>
        <dbReference type="PROSITE" id="PS50109"/>
    </source>
</evidence>
<dbReference type="InterPro" id="IPR003661">
    <property type="entry name" value="HisK_dim/P_dom"/>
</dbReference>
<dbReference type="InterPro" id="IPR036097">
    <property type="entry name" value="HisK_dim/P_sf"/>
</dbReference>
<dbReference type="InterPro" id="IPR050956">
    <property type="entry name" value="2C_system_His_kinase"/>
</dbReference>
<comment type="catalytic activity">
    <reaction evidence="1">
        <text>ATP + protein L-histidine = ADP + protein N-phospho-L-histidine.</text>
        <dbReference type="EC" id="2.7.13.3"/>
    </reaction>
</comment>
<dbReference type="SUPFAM" id="SSF47384">
    <property type="entry name" value="Homodimeric domain of signal transducing histidine kinase"/>
    <property type="match status" value="1"/>
</dbReference>
<keyword evidence="3 6" id="KW-0597">Phosphoprotein</keyword>
<dbReference type="PANTHER" id="PTHR43719">
    <property type="entry name" value="TWO-COMPONENT HISTIDINE KINASE"/>
    <property type="match status" value="1"/>
</dbReference>
<dbReference type="PANTHER" id="PTHR43719:SF28">
    <property type="entry name" value="PEROXIDE STRESS-ACTIVATED HISTIDINE KINASE MAK1-RELATED"/>
    <property type="match status" value="1"/>
</dbReference>
<protein>
    <recommendedName>
        <fullName evidence="2">histidine kinase</fullName>
        <ecNumber evidence="2">2.7.13.3</ecNumber>
    </recommendedName>
</protein>
<sequence length="873" mass="98710">MKKTLIIIANFLIVLFTIFFVVLYARKQSSSMEIYNTENFMTMSIGMEQVTTNYLEGEQRLCDSWAACINSRKMNMNEAMSYLKVAQRIPNISAHIINLNTFKGYSNKPKIDNPDEYNVSYKEIDIFSSLNELLGQQDQVRVTRSFTNPMNGIQSIAFCDLLELRVDDSENGSNINTSASEISTSKSKSSRFEKAVLMRVIPVETLSSKWVFPSEKYSDAQISIIDKQGNYIIKGKSFKNSNFFEFYKSYNQINNDDLENLQNEIHETGMLTMQNSKAESCLIVHVPVNTSFDWTLITYIPMKDITRNDIDWPLVIVVSICLIILLFFDILIIMRFNRKLASAAEEADYANKAKTEFLSTMSHDIRTPMNAIIGLTTIAENNVKDSQYVSDNLRKIKLASNHLLTLINDILDISKVERGNISLSPVTFSIVDSAENLVNISQPMVRQKNIDFRFRSKNIKHEFLFADQLRINQIFINILSNALKYTPKNKHVYVDLTEYPSEKDGCIKLEYKVSDTGIGMPESFMEIMYEPFIRQTDSRINSIQGTGLGLAITKKMVDIMGGQIDCQSIEGQGTTFTVTLDIEVSSKAENEQKLPPIEVLVIDDDEVLLETACETLTALGTNPEIAESGDTALTKLLAKKQAGKSYNVIILDWKMPDTNGVELTKKIREIAGKDISILLVSAYDWTQIEEDAKQAGVNGFISKPLFRSSLFKKICEVLRLEENITAQEENNSDIADMNILVVEDMDVNWEVISTLLDMYGIKSQRAENGKVAVDMLKSIQPADYDVVFMDIQMPVMNGLEATREIRKLDNPYAAGIPIIAMTADAFSENVAECFAAGMNGHIAKPIDIHNVIKELRKIRQAKPDFTKRDDYEK</sequence>
<dbReference type="PRINTS" id="PR00344">
    <property type="entry name" value="BCTRLSENSOR"/>
</dbReference>
<evidence type="ECO:0000256" key="4">
    <source>
        <dbReference type="ARBA" id="ARBA00022679"/>
    </source>
</evidence>
<feature type="transmembrane region" description="Helical" evidence="7">
    <location>
        <begin position="6"/>
        <end position="25"/>
    </location>
</feature>
<dbReference type="InterPro" id="IPR001789">
    <property type="entry name" value="Sig_transdc_resp-reg_receiver"/>
</dbReference>
<gene>
    <name evidence="10" type="ORF">SAMN04487977_101635</name>
</gene>
<dbReference type="GO" id="GO:0000155">
    <property type="term" value="F:phosphorelay sensor kinase activity"/>
    <property type="evidence" value="ECO:0007669"/>
    <property type="project" value="InterPro"/>
</dbReference>
<dbReference type="SMART" id="SM00448">
    <property type="entry name" value="REC"/>
    <property type="match status" value="2"/>
</dbReference>
<dbReference type="OrthoDB" id="6192248at2"/>
<dbReference type="InterPro" id="IPR011006">
    <property type="entry name" value="CheY-like_superfamily"/>
</dbReference>
<evidence type="ECO:0000256" key="7">
    <source>
        <dbReference type="SAM" id="Phobius"/>
    </source>
</evidence>
<dbReference type="SUPFAM" id="SSF55874">
    <property type="entry name" value="ATPase domain of HSP90 chaperone/DNA topoisomerase II/histidine kinase"/>
    <property type="match status" value="1"/>
</dbReference>
<feature type="domain" description="Response regulatory" evidence="9">
    <location>
        <begin position="598"/>
        <end position="718"/>
    </location>
</feature>
<dbReference type="InterPro" id="IPR004358">
    <property type="entry name" value="Sig_transdc_His_kin-like_C"/>
</dbReference>
<dbReference type="Proteomes" id="UP000182360">
    <property type="component" value="Unassembled WGS sequence"/>
</dbReference>
<evidence type="ECO:0000313" key="10">
    <source>
        <dbReference type="EMBL" id="SEP85888.1"/>
    </source>
</evidence>
<feature type="domain" description="Response regulatory" evidence="9">
    <location>
        <begin position="738"/>
        <end position="859"/>
    </location>
</feature>
<dbReference type="EMBL" id="FOFU01000001">
    <property type="protein sequence ID" value="SEP85888.1"/>
    <property type="molecule type" value="Genomic_DNA"/>
</dbReference>
<keyword evidence="5 10" id="KW-0418">Kinase</keyword>
<proteinExistence type="predicted"/>
<dbReference type="InterPro" id="IPR003594">
    <property type="entry name" value="HATPase_dom"/>
</dbReference>
<dbReference type="InterPro" id="IPR005467">
    <property type="entry name" value="His_kinase_dom"/>
</dbReference>
<dbReference type="CDD" id="cd00082">
    <property type="entry name" value="HisKA"/>
    <property type="match status" value="1"/>
</dbReference>
<dbReference type="Pfam" id="PF00072">
    <property type="entry name" value="Response_reg"/>
    <property type="match status" value="2"/>
</dbReference>
<keyword evidence="7" id="KW-0812">Transmembrane</keyword>
<evidence type="ECO:0000256" key="3">
    <source>
        <dbReference type="ARBA" id="ARBA00022553"/>
    </source>
</evidence>
<keyword evidence="7" id="KW-1133">Transmembrane helix</keyword>
<feature type="modified residue" description="4-aspartylphosphate" evidence="6">
    <location>
        <position position="790"/>
    </location>
</feature>
<dbReference type="Pfam" id="PF02518">
    <property type="entry name" value="HATPase_c"/>
    <property type="match status" value="1"/>
</dbReference>
<dbReference type="STRING" id="163.SAMN04487775_102299"/>